<dbReference type="SUPFAM" id="SSF53187">
    <property type="entry name" value="Zn-dependent exopeptidases"/>
    <property type="match status" value="1"/>
</dbReference>
<dbReference type="GO" id="GO:0009253">
    <property type="term" value="P:peptidoglycan catabolic process"/>
    <property type="evidence" value="ECO:0007669"/>
    <property type="project" value="InterPro"/>
</dbReference>
<evidence type="ECO:0000313" key="6">
    <source>
        <dbReference type="EMBL" id="TXB66483.1"/>
    </source>
</evidence>
<evidence type="ECO:0000256" key="3">
    <source>
        <dbReference type="ARBA" id="ARBA00022801"/>
    </source>
</evidence>
<feature type="region of interest" description="Disordered" evidence="4">
    <location>
        <begin position="327"/>
        <end position="403"/>
    </location>
</feature>
<protein>
    <recommendedName>
        <fullName evidence="2">N-acetylmuramoyl-L-alanine amidase</fullName>
        <ecNumber evidence="2">3.5.1.28</ecNumber>
    </recommendedName>
</protein>
<dbReference type="OrthoDB" id="9806267at2"/>
<dbReference type="Proteomes" id="UP000321580">
    <property type="component" value="Unassembled WGS sequence"/>
</dbReference>
<dbReference type="PANTHER" id="PTHR30404">
    <property type="entry name" value="N-ACETYLMURAMOYL-L-ALANINE AMIDASE"/>
    <property type="match status" value="1"/>
</dbReference>
<dbReference type="EMBL" id="VOOR01000007">
    <property type="protein sequence ID" value="TXB66483.1"/>
    <property type="molecule type" value="Genomic_DNA"/>
</dbReference>
<evidence type="ECO:0000259" key="5">
    <source>
        <dbReference type="SMART" id="SM00646"/>
    </source>
</evidence>
<accession>A0A5C6RW88</accession>
<dbReference type="EC" id="3.5.1.28" evidence="2"/>
<reference evidence="6 7" key="1">
    <citation type="submission" date="2019-08" db="EMBL/GenBank/DDBJ databases">
        <title>Genome of Phaeodactylibacter luteus.</title>
        <authorList>
            <person name="Bowman J.P."/>
        </authorList>
    </citation>
    <scope>NUCLEOTIDE SEQUENCE [LARGE SCALE GENOMIC DNA]</scope>
    <source>
        <strain evidence="6 7">KCTC 42180</strain>
    </source>
</reference>
<sequence>MRLKNAITFLPTMLVWIVPLSAAGFNISLSFPPLACGATDSTLTIPEQDSSTVCDYSQESGKGIKQPLISEADYRIKTVVIDPGHGGHDPGCLGGHSREKHLALGISLELAAALRAQHPELNVILTRSTDVFIPLHERAAIANRNQADLFISIHCNYMPGSAATKGSETYVMGLHTAGHNLKVAKRENASILLEEDYEANYDYDPNSAEGHIMLSMFQSAYLEQSILFAEMVEQQFASNGRKSRGVKQAGFVVLKETTMPSVLVETGFLSNAIEEAFLMTPDGQKAIAGAMAQAFEQYRRAIEAAPEDQPLQAVPQAAPTALASVEQPVYPPTPKTAAAPQEPAPHQRQQLTARTPVNTPPPPPAPTPVSPSPKIITIRGTEAEPAKASPPPTAEKQPQQRPAPAPITFNVQLAASPRPIDTTHPKWDDTGYLIEVIQEGKLFKYQARNFLTLEEALIARKALEDKGFKGAFVVAYQGRERISLELARQIQSRP</sequence>
<dbReference type="Pfam" id="PF01520">
    <property type="entry name" value="Amidase_3"/>
    <property type="match status" value="1"/>
</dbReference>
<dbReference type="GO" id="GO:0030288">
    <property type="term" value="C:outer membrane-bounded periplasmic space"/>
    <property type="evidence" value="ECO:0007669"/>
    <property type="project" value="TreeGrafter"/>
</dbReference>
<dbReference type="PANTHER" id="PTHR30404:SF0">
    <property type="entry name" value="N-ACETYLMURAMOYL-L-ALANINE AMIDASE AMIC"/>
    <property type="match status" value="1"/>
</dbReference>
<feature type="domain" description="MurNAc-LAA" evidence="5">
    <location>
        <begin position="139"/>
        <end position="296"/>
    </location>
</feature>
<evidence type="ECO:0000256" key="4">
    <source>
        <dbReference type="SAM" id="MobiDB-lite"/>
    </source>
</evidence>
<dbReference type="CDD" id="cd02696">
    <property type="entry name" value="MurNAc-LAA"/>
    <property type="match status" value="1"/>
</dbReference>
<evidence type="ECO:0000256" key="1">
    <source>
        <dbReference type="ARBA" id="ARBA00001561"/>
    </source>
</evidence>
<dbReference type="Gene3D" id="3.40.630.40">
    <property type="entry name" value="Zn-dependent exopeptidases"/>
    <property type="match status" value="1"/>
</dbReference>
<dbReference type="FunFam" id="3.40.630.40:FF:000005">
    <property type="entry name" value="N-acetylmuramoyl-L-alanine amidase (AmiA)"/>
    <property type="match status" value="1"/>
</dbReference>
<dbReference type="GO" id="GO:0008745">
    <property type="term" value="F:N-acetylmuramoyl-L-alanine amidase activity"/>
    <property type="evidence" value="ECO:0007669"/>
    <property type="project" value="UniProtKB-EC"/>
</dbReference>
<dbReference type="InterPro" id="IPR002508">
    <property type="entry name" value="MurNAc-LAA_cat"/>
</dbReference>
<feature type="compositionally biased region" description="Pro residues" evidence="4">
    <location>
        <begin position="358"/>
        <end position="371"/>
    </location>
</feature>
<name>A0A5C6RW88_9BACT</name>
<proteinExistence type="predicted"/>
<comment type="catalytic activity">
    <reaction evidence="1">
        <text>Hydrolyzes the link between N-acetylmuramoyl residues and L-amino acid residues in certain cell-wall glycopeptides.</text>
        <dbReference type="EC" id="3.5.1.28"/>
    </reaction>
</comment>
<evidence type="ECO:0000313" key="7">
    <source>
        <dbReference type="Proteomes" id="UP000321580"/>
    </source>
</evidence>
<keyword evidence="3" id="KW-0378">Hydrolase</keyword>
<gene>
    <name evidence="6" type="ORF">FRY97_04640</name>
</gene>
<dbReference type="InterPro" id="IPR050695">
    <property type="entry name" value="N-acetylmuramoyl_amidase_3"/>
</dbReference>
<keyword evidence="7" id="KW-1185">Reference proteome</keyword>
<comment type="caution">
    <text evidence="6">The sequence shown here is derived from an EMBL/GenBank/DDBJ whole genome shotgun (WGS) entry which is preliminary data.</text>
</comment>
<organism evidence="6 7">
    <name type="scientific">Phaeodactylibacter luteus</name>
    <dbReference type="NCBI Taxonomy" id="1564516"/>
    <lineage>
        <taxon>Bacteria</taxon>
        <taxon>Pseudomonadati</taxon>
        <taxon>Bacteroidota</taxon>
        <taxon>Saprospiria</taxon>
        <taxon>Saprospirales</taxon>
        <taxon>Haliscomenobacteraceae</taxon>
        <taxon>Phaeodactylibacter</taxon>
    </lineage>
</organism>
<evidence type="ECO:0000256" key="2">
    <source>
        <dbReference type="ARBA" id="ARBA00011901"/>
    </source>
</evidence>
<dbReference type="SMART" id="SM00646">
    <property type="entry name" value="Ami_3"/>
    <property type="match status" value="1"/>
</dbReference>
<dbReference type="AlphaFoldDB" id="A0A5C6RW88"/>